<dbReference type="KEGG" id="mbr:MONBRDRAFT_12860"/>
<comment type="catalytic activity">
    <reaction evidence="1">
        <text>S-ubiquitinyl-[E2 ubiquitin-conjugating enzyme]-L-cysteine + [acceptor protein]-L-lysine = [E2 ubiquitin-conjugating enzyme]-L-cysteine + N(6)-ubiquitinyl-[acceptor protein]-L-lysine.</text>
        <dbReference type="EC" id="2.3.2.26"/>
    </reaction>
</comment>
<gene>
    <name evidence="9" type="ORF">MONBRDRAFT_12860</name>
</gene>
<evidence type="ECO:0000256" key="4">
    <source>
        <dbReference type="ARBA" id="ARBA00022679"/>
    </source>
</evidence>
<keyword evidence="6 7" id="KW-0833">Ubl conjugation pathway</keyword>
<dbReference type="AlphaFoldDB" id="A9VDJ2"/>
<evidence type="ECO:0000256" key="2">
    <source>
        <dbReference type="ARBA" id="ARBA00004906"/>
    </source>
</evidence>
<dbReference type="FunFam" id="3.30.2410.10:FF:000001">
    <property type="entry name" value="E3 ubiquitin-protein ligase NEDD4-like"/>
    <property type="match status" value="1"/>
</dbReference>
<dbReference type="InterPro" id="IPR050409">
    <property type="entry name" value="E3_ubiq-protein_ligase"/>
</dbReference>
<dbReference type="GO" id="GO:0061630">
    <property type="term" value="F:ubiquitin protein ligase activity"/>
    <property type="evidence" value="ECO:0007669"/>
    <property type="project" value="UniProtKB-EC"/>
</dbReference>
<dbReference type="eggNOG" id="KOG0940">
    <property type="taxonomic scope" value="Eukaryota"/>
</dbReference>
<dbReference type="Gene3D" id="3.30.2410.10">
    <property type="entry name" value="Hect, E3 ligase catalytic domain"/>
    <property type="match status" value="1"/>
</dbReference>
<evidence type="ECO:0000256" key="3">
    <source>
        <dbReference type="ARBA" id="ARBA00012485"/>
    </source>
</evidence>
<comment type="pathway">
    <text evidence="2">Protein modification; protein ubiquitination.</text>
</comment>
<organism evidence="9 10">
    <name type="scientific">Monosiga brevicollis</name>
    <name type="common">Choanoflagellate</name>
    <dbReference type="NCBI Taxonomy" id="81824"/>
    <lineage>
        <taxon>Eukaryota</taxon>
        <taxon>Choanoflagellata</taxon>
        <taxon>Craspedida</taxon>
        <taxon>Salpingoecidae</taxon>
        <taxon>Monosiga</taxon>
    </lineage>
</organism>
<evidence type="ECO:0000256" key="1">
    <source>
        <dbReference type="ARBA" id="ARBA00000885"/>
    </source>
</evidence>
<dbReference type="PANTHER" id="PTHR11254">
    <property type="entry name" value="HECT DOMAIN UBIQUITIN-PROTEIN LIGASE"/>
    <property type="match status" value="1"/>
</dbReference>
<dbReference type="STRING" id="81824.A9VDJ2"/>
<dbReference type="PANTHER" id="PTHR11254:SF440">
    <property type="entry name" value="E3 UBIQUITIN-PROTEIN LIGASE NEDD-4"/>
    <property type="match status" value="1"/>
</dbReference>
<keyword evidence="4" id="KW-0808">Transferase</keyword>
<evidence type="ECO:0000313" key="10">
    <source>
        <dbReference type="Proteomes" id="UP000001357"/>
    </source>
</evidence>
<dbReference type="Pfam" id="PF00632">
    <property type="entry name" value="HECT"/>
    <property type="match status" value="1"/>
</dbReference>
<keyword evidence="5" id="KW-0677">Repeat</keyword>
<dbReference type="Gene3D" id="3.90.1750.10">
    <property type="entry name" value="Hect, E3 ligase catalytic domains"/>
    <property type="match status" value="1"/>
</dbReference>
<feature type="domain" description="HECT" evidence="8">
    <location>
        <begin position="4"/>
        <end position="337"/>
    </location>
</feature>
<dbReference type="InterPro" id="IPR000569">
    <property type="entry name" value="HECT_dom"/>
</dbReference>
<dbReference type="PROSITE" id="PS50237">
    <property type="entry name" value="HECT"/>
    <property type="match status" value="1"/>
</dbReference>
<dbReference type="FunFam" id="3.90.1750.10:FF:000079">
    <property type="entry name" value="E3 ubiquitin-protein ligase"/>
    <property type="match status" value="1"/>
</dbReference>
<evidence type="ECO:0000256" key="7">
    <source>
        <dbReference type="PROSITE-ProRule" id="PRU00104"/>
    </source>
</evidence>
<dbReference type="Proteomes" id="UP000001357">
    <property type="component" value="Unassembled WGS sequence"/>
</dbReference>
<evidence type="ECO:0000256" key="5">
    <source>
        <dbReference type="ARBA" id="ARBA00022737"/>
    </source>
</evidence>
<protein>
    <recommendedName>
        <fullName evidence="3">HECT-type E3 ubiquitin transferase</fullName>
        <ecNumber evidence="3">2.3.2.26</ecNumber>
    </recommendedName>
</protein>
<dbReference type="InParanoid" id="A9VDJ2"/>
<dbReference type="Gene3D" id="3.30.2160.10">
    <property type="entry name" value="Hect, E3 ligase catalytic domain"/>
    <property type="match status" value="1"/>
</dbReference>
<keyword evidence="10" id="KW-1185">Reference proteome</keyword>
<name>A9VDJ2_MONBE</name>
<dbReference type="InterPro" id="IPR035983">
    <property type="entry name" value="Hect_E3_ubiquitin_ligase"/>
</dbReference>
<reference evidence="9 10" key="1">
    <citation type="journal article" date="2008" name="Nature">
        <title>The genome of the choanoflagellate Monosiga brevicollis and the origin of metazoans.</title>
        <authorList>
            <consortium name="JGI Sequencing"/>
            <person name="King N."/>
            <person name="Westbrook M.J."/>
            <person name="Young S.L."/>
            <person name="Kuo A."/>
            <person name="Abedin M."/>
            <person name="Chapman J."/>
            <person name="Fairclough S."/>
            <person name="Hellsten U."/>
            <person name="Isogai Y."/>
            <person name="Letunic I."/>
            <person name="Marr M."/>
            <person name="Pincus D."/>
            <person name="Putnam N."/>
            <person name="Rokas A."/>
            <person name="Wright K.J."/>
            <person name="Zuzow R."/>
            <person name="Dirks W."/>
            <person name="Good M."/>
            <person name="Goodstein D."/>
            <person name="Lemons D."/>
            <person name="Li W."/>
            <person name="Lyons J.B."/>
            <person name="Morris A."/>
            <person name="Nichols S."/>
            <person name="Richter D.J."/>
            <person name="Salamov A."/>
            <person name="Bork P."/>
            <person name="Lim W.A."/>
            <person name="Manning G."/>
            <person name="Miller W.T."/>
            <person name="McGinnis W."/>
            <person name="Shapiro H."/>
            <person name="Tjian R."/>
            <person name="Grigoriev I.V."/>
            <person name="Rokhsar D."/>
        </authorList>
    </citation>
    <scope>NUCLEOTIDE SEQUENCE [LARGE SCALE GENOMIC DNA]</scope>
    <source>
        <strain evidence="10">MX1 / ATCC 50154</strain>
    </source>
</reference>
<dbReference type="EMBL" id="CH991588">
    <property type="protein sequence ID" value="EDQ84378.1"/>
    <property type="molecule type" value="Genomic_DNA"/>
</dbReference>
<feature type="active site" description="Glycyl thioester intermediate" evidence="7">
    <location>
        <position position="305"/>
    </location>
</feature>
<evidence type="ECO:0000259" key="8">
    <source>
        <dbReference type="PROSITE" id="PS50237"/>
    </source>
</evidence>
<evidence type="ECO:0000256" key="6">
    <source>
        <dbReference type="ARBA" id="ARBA00022786"/>
    </source>
</evidence>
<dbReference type="RefSeq" id="XP_001750779.1">
    <property type="nucleotide sequence ID" value="XM_001750727.1"/>
</dbReference>
<proteinExistence type="predicted"/>
<dbReference type="EC" id="2.3.2.26" evidence="3"/>
<dbReference type="FunFam" id="3.30.2160.10:FF:000001">
    <property type="entry name" value="E3 ubiquitin-protein ligase NEDD4-like"/>
    <property type="match status" value="1"/>
</dbReference>
<dbReference type="SMART" id="SM00119">
    <property type="entry name" value="HECTc"/>
    <property type="match status" value="1"/>
</dbReference>
<dbReference type="CDD" id="cd00078">
    <property type="entry name" value="HECTc"/>
    <property type="match status" value="1"/>
</dbReference>
<sequence>MRLQRKDLRRRLMVQFHGEGGLDYGGLAREWFYLLGIEVFDPRLGMFSYCNEQDYLLQINPSSSADQDHTLFFHFTGRLIGLAILHRHFLDVTFVSSFYKQILGQSITLADLQDSDPDVHRSLIWILENDVSEVPDLTFSTDEDELGDIRTHELVPGGANKAVTEENKFEFAKLMVEWKLIKSSSRQMCALLTGLNEVIPIENFRTFTVKELRFLISGSHEYDLEDWKRNTEYKGYESNDQIIEWLWEIVEAWDHDNQARFLQFCTGSSRVPIEGFQALQGSDGPRRFCIQKLEDLTRLPSAHTCFNRLDLPEFPVRRMLEERLALALKNAQGFTGD</sequence>
<dbReference type="SUPFAM" id="SSF56204">
    <property type="entry name" value="Hect, E3 ligase catalytic domain"/>
    <property type="match status" value="1"/>
</dbReference>
<dbReference type="GeneID" id="5896040"/>
<evidence type="ECO:0000313" key="9">
    <source>
        <dbReference type="EMBL" id="EDQ84378.1"/>
    </source>
</evidence>
<accession>A9VDJ2</accession>
<dbReference type="GO" id="GO:0005737">
    <property type="term" value="C:cytoplasm"/>
    <property type="evidence" value="ECO:0007669"/>
    <property type="project" value="UniProtKB-ARBA"/>
</dbReference>
<dbReference type="OMA" id="ISCCMEA"/>